<keyword evidence="1" id="KW-0812">Transmembrane</keyword>
<name>A0A084WJQ7_ANOSI</name>
<reference evidence="3" key="2">
    <citation type="submission" date="2020-05" db="UniProtKB">
        <authorList>
            <consortium name="EnsemblMetazoa"/>
        </authorList>
    </citation>
    <scope>IDENTIFICATION</scope>
</reference>
<reference evidence="2 4" key="1">
    <citation type="journal article" date="2014" name="BMC Genomics">
        <title>Genome sequence of Anopheles sinensis provides insight into genetics basis of mosquito competence for malaria parasites.</title>
        <authorList>
            <person name="Zhou D."/>
            <person name="Zhang D."/>
            <person name="Ding G."/>
            <person name="Shi L."/>
            <person name="Hou Q."/>
            <person name="Ye Y."/>
            <person name="Xu Y."/>
            <person name="Zhou H."/>
            <person name="Xiong C."/>
            <person name="Li S."/>
            <person name="Yu J."/>
            <person name="Hong S."/>
            <person name="Yu X."/>
            <person name="Zou P."/>
            <person name="Chen C."/>
            <person name="Chang X."/>
            <person name="Wang W."/>
            <person name="Lv Y."/>
            <person name="Sun Y."/>
            <person name="Ma L."/>
            <person name="Shen B."/>
            <person name="Zhu C."/>
        </authorList>
    </citation>
    <scope>NUCLEOTIDE SEQUENCE [LARGE SCALE GENOMIC DNA]</scope>
</reference>
<dbReference type="EMBL" id="KE525348">
    <property type="protein sequence ID" value="KFB50451.1"/>
    <property type="molecule type" value="Genomic_DNA"/>
</dbReference>
<keyword evidence="1" id="KW-0472">Membrane</keyword>
<feature type="transmembrane region" description="Helical" evidence="1">
    <location>
        <begin position="83"/>
        <end position="102"/>
    </location>
</feature>
<accession>A0A084WJQ7</accession>
<gene>
    <name evidence="2" type="ORF">ZHAS_00018482</name>
</gene>
<proteinExistence type="predicted"/>
<protein>
    <submittedName>
        <fullName evidence="2 3">Uncharacterized protein</fullName>
    </submittedName>
</protein>
<evidence type="ECO:0000313" key="2">
    <source>
        <dbReference type="EMBL" id="KFB50451.1"/>
    </source>
</evidence>
<dbReference type="VEuPathDB" id="VectorBase:ASIC018482"/>
<keyword evidence="1" id="KW-1133">Transmembrane helix</keyword>
<organism evidence="2">
    <name type="scientific">Anopheles sinensis</name>
    <name type="common">Mosquito</name>
    <dbReference type="NCBI Taxonomy" id="74873"/>
    <lineage>
        <taxon>Eukaryota</taxon>
        <taxon>Metazoa</taxon>
        <taxon>Ecdysozoa</taxon>
        <taxon>Arthropoda</taxon>
        <taxon>Hexapoda</taxon>
        <taxon>Insecta</taxon>
        <taxon>Pterygota</taxon>
        <taxon>Neoptera</taxon>
        <taxon>Endopterygota</taxon>
        <taxon>Diptera</taxon>
        <taxon>Nematocera</taxon>
        <taxon>Culicoidea</taxon>
        <taxon>Culicidae</taxon>
        <taxon>Anophelinae</taxon>
        <taxon>Anopheles</taxon>
    </lineage>
</organism>
<dbReference type="AlphaFoldDB" id="A0A084WJQ7"/>
<sequence>MDHGYTPEQIREAFEQASPEEQQQFLDAINSLKNVPSFTKELPDLLKQLRSDALQNALKVRQYAFFVAVLVVVGIFGEKMELPLLGVGLVGGVVLVTLDTGCKGRKPVKCYTGRLRTTCHVHFLVSLLQTDRSELSLFPTTGSRFANPHMCTTLS</sequence>
<evidence type="ECO:0000313" key="4">
    <source>
        <dbReference type="Proteomes" id="UP000030765"/>
    </source>
</evidence>
<feature type="transmembrane region" description="Helical" evidence="1">
    <location>
        <begin position="60"/>
        <end position="77"/>
    </location>
</feature>
<dbReference type="EMBL" id="ATLV01024046">
    <property type="status" value="NOT_ANNOTATED_CDS"/>
    <property type="molecule type" value="Genomic_DNA"/>
</dbReference>
<dbReference type="Proteomes" id="UP000030765">
    <property type="component" value="Unassembled WGS sequence"/>
</dbReference>
<keyword evidence="4" id="KW-1185">Reference proteome</keyword>
<evidence type="ECO:0000313" key="3">
    <source>
        <dbReference type="EnsemblMetazoa" id="ASIC018482-PA"/>
    </source>
</evidence>
<dbReference type="EnsemblMetazoa" id="ASIC018482-RA">
    <property type="protein sequence ID" value="ASIC018482-PA"/>
    <property type="gene ID" value="ASIC018482"/>
</dbReference>
<evidence type="ECO:0000256" key="1">
    <source>
        <dbReference type="SAM" id="Phobius"/>
    </source>
</evidence>